<organism evidence="2 3">
    <name type="scientific">Candidatus Abyssobacteria bacterium SURF_17</name>
    <dbReference type="NCBI Taxonomy" id="2093361"/>
    <lineage>
        <taxon>Bacteria</taxon>
        <taxon>Pseudomonadati</taxon>
        <taxon>Candidatus Hydrogenedentota</taxon>
        <taxon>Candidatus Abyssobacteria</taxon>
    </lineage>
</organism>
<feature type="domain" description="DNA primase/polymerase bifunctional N-terminal" evidence="1">
    <location>
        <begin position="19"/>
        <end position="171"/>
    </location>
</feature>
<dbReference type="AlphaFoldDB" id="A0A419EUI8"/>
<protein>
    <recommendedName>
        <fullName evidence="1">DNA primase/polymerase bifunctional N-terminal domain-containing protein</fullName>
    </recommendedName>
</protein>
<dbReference type="SMART" id="SM00943">
    <property type="entry name" value="Prim-Pol"/>
    <property type="match status" value="1"/>
</dbReference>
<evidence type="ECO:0000313" key="2">
    <source>
        <dbReference type="EMBL" id="RJP67895.1"/>
    </source>
</evidence>
<dbReference type="InterPro" id="IPR015330">
    <property type="entry name" value="DNA_primase/pol_bifunc_N"/>
</dbReference>
<name>A0A419EUI8_9BACT</name>
<sequence>MSNVPDRSNGHPSLVLGSALQYAERGLSVIPLRRDKKPYISWQKYQKQRATEQEIRAWWSKWPDAMIGIVTGGISGICVIDRDDLSKAEIEAYLPDAVDIPISSTPRGGQHLYFRMPEKLIGNNAGAIPGCDFRGEGGYVVAPPSVNNTGKAYEWVTSLNDCEPPALPAAIISIYKGSSYLKRDKNCDKAFQMGRRDEDLFHAANCLAKGGASKEFATETLEFLAKNCNPPFPPNEVAAKVKSAFDRSARREINLAEAVRQWVAVTDGYFSVSDCFNALQSVTSVTNRDNVRQILHRLRADGVIEKHGSQDGVYRRVDNRLQVLNWWEATGEPFAIAWPFELEKLVTLYPKNIAVIAGAPNAGKTTIGLNTARLNINRYPIRYLTSEMGENELRNRLGAFEANLDDWRKIEFIDRASSFAPMVLPNGLTIIDYLEISDKFWLVAEELKQIYEKLETGVAVVCLQKTQGKDAGRGGDFGLEKPRLYLNLDQDPPQGNLLTIRKAKEWADKLNNPNHKKLRFKIIGGAKLVPVGDWYYETSTCRPR</sequence>
<dbReference type="SUPFAM" id="SSF56747">
    <property type="entry name" value="Prim-pol domain"/>
    <property type="match status" value="1"/>
</dbReference>
<dbReference type="Gene3D" id="3.30.720.160">
    <property type="entry name" value="Bifunctional DNA primase/polymerase, N-terminal"/>
    <property type="match status" value="1"/>
</dbReference>
<gene>
    <name evidence="2" type="ORF">C4532_13820</name>
</gene>
<evidence type="ECO:0000313" key="3">
    <source>
        <dbReference type="Proteomes" id="UP000285961"/>
    </source>
</evidence>
<evidence type="ECO:0000259" key="1">
    <source>
        <dbReference type="SMART" id="SM00943"/>
    </source>
</evidence>
<dbReference type="EMBL" id="QZKI01000097">
    <property type="protein sequence ID" value="RJP67895.1"/>
    <property type="molecule type" value="Genomic_DNA"/>
</dbReference>
<dbReference type="InterPro" id="IPR027417">
    <property type="entry name" value="P-loop_NTPase"/>
</dbReference>
<comment type="caution">
    <text evidence="2">The sequence shown here is derived from an EMBL/GenBank/DDBJ whole genome shotgun (WGS) entry which is preliminary data.</text>
</comment>
<proteinExistence type="predicted"/>
<dbReference type="Pfam" id="PF09250">
    <property type="entry name" value="Prim-Pol"/>
    <property type="match status" value="1"/>
</dbReference>
<dbReference type="Gene3D" id="3.40.50.300">
    <property type="entry name" value="P-loop containing nucleotide triphosphate hydrolases"/>
    <property type="match status" value="1"/>
</dbReference>
<dbReference type="SUPFAM" id="SSF52540">
    <property type="entry name" value="P-loop containing nucleoside triphosphate hydrolases"/>
    <property type="match status" value="1"/>
</dbReference>
<reference evidence="2 3" key="1">
    <citation type="journal article" date="2017" name="ISME J.">
        <title>Energy and carbon metabolisms in a deep terrestrial subsurface fluid microbial community.</title>
        <authorList>
            <person name="Momper L."/>
            <person name="Jungbluth S.P."/>
            <person name="Lee M.D."/>
            <person name="Amend J.P."/>
        </authorList>
    </citation>
    <scope>NUCLEOTIDE SEQUENCE [LARGE SCALE GENOMIC DNA]</scope>
    <source>
        <strain evidence="2">SURF_17</strain>
    </source>
</reference>
<dbReference type="Proteomes" id="UP000285961">
    <property type="component" value="Unassembled WGS sequence"/>
</dbReference>
<accession>A0A419EUI8</accession>
<dbReference type="CDD" id="cd04859">
    <property type="entry name" value="Prim_Pol"/>
    <property type="match status" value="1"/>
</dbReference>